<reference evidence="3 4" key="1">
    <citation type="submission" date="2024-06" db="EMBL/GenBank/DDBJ databases">
        <title>A chromosome-level genome assembly of beet webworm, Loxostege sticticalis.</title>
        <authorList>
            <person name="Zhang Y."/>
        </authorList>
    </citation>
    <scope>NUCLEOTIDE SEQUENCE [LARGE SCALE GENOMIC DNA]</scope>
    <source>
        <strain evidence="3">AQ026</strain>
        <tissue evidence="3">Whole body</tissue>
    </source>
</reference>
<feature type="region of interest" description="Disordered" evidence="2">
    <location>
        <begin position="1729"/>
        <end position="1748"/>
    </location>
</feature>
<feature type="compositionally biased region" description="Low complexity" evidence="2">
    <location>
        <begin position="1766"/>
        <end position="1791"/>
    </location>
</feature>
<dbReference type="SUPFAM" id="SSF117289">
    <property type="entry name" value="Nucleoporin domain"/>
    <property type="match status" value="1"/>
</dbReference>
<feature type="region of interest" description="Disordered" evidence="2">
    <location>
        <begin position="939"/>
        <end position="962"/>
    </location>
</feature>
<feature type="compositionally biased region" description="Low complexity" evidence="2">
    <location>
        <begin position="1613"/>
        <end position="1633"/>
    </location>
</feature>
<dbReference type="Proteomes" id="UP001549920">
    <property type="component" value="Unassembled WGS sequence"/>
</dbReference>
<organism evidence="3 4">
    <name type="scientific">Loxostege sticticalis</name>
    <name type="common">Beet webworm moth</name>
    <dbReference type="NCBI Taxonomy" id="481309"/>
    <lineage>
        <taxon>Eukaryota</taxon>
        <taxon>Metazoa</taxon>
        <taxon>Ecdysozoa</taxon>
        <taxon>Arthropoda</taxon>
        <taxon>Hexapoda</taxon>
        <taxon>Insecta</taxon>
        <taxon>Pterygota</taxon>
        <taxon>Neoptera</taxon>
        <taxon>Endopterygota</taxon>
        <taxon>Lepidoptera</taxon>
        <taxon>Glossata</taxon>
        <taxon>Ditrysia</taxon>
        <taxon>Pyraloidea</taxon>
        <taxon>Crambidae</taxon>
        <taxon>Pyraustinae</taxon>
        <taxon>Loxostege</taxon>
    </lineage>
</organism>
<feature type="compositionally biased region" description="Low complexity" evidence="2">
    <location>
        <begin position="437"/>
        <end position="446"/>
    </location>
</feature>
<protein>
    <recommendedName>
        <fullName evidence="5">Nuclear pore complex protein Nup214</fullName>
    </recommendedName>
</protein>
<feature type="region of interest" description="Disordered" evidence="2">
    <location>
        <begin position="418"/>
        <end position="446"/>
    </location>
</feature>
<feature type="region of interest" description="Disordered" evidence="2">
    <location>
        <begin position="1079"/>
        <end position="1099"/>
    </location>
</feature>
<accession>A0ABR3IA30</accession>
<feature type="compositionally biased region" description="Basic and acidic residues" evidence="2">
    <location>
        <begin position="1170"/>
        <end position="1189"/>
    </location>
</feature>
<dbReference type="InterPro" id="IPR015943">
    <property type="entry name" value="WD40/YVTN_repeat-like_dom_sf"/>
</dbReference>
<proteinExistence type="predicted"/>
<dbReference type="PANTHER" id="PTHR23193">
    <property type="entry name" value="NUCLEAR PORE COMPLEX PROTEIN NUP"/>
    <property type="match status" value="1"/>
</dbReference>
<feature type="region of interest" description="Disordered" evidence="2">
    <location>
        <begin position="1613"/>
        <end position="1685"/>
    </location>
</feature>
<evidence type="ECO:0000256" key="1">
    <source>
        <dbReference type="SAM" id="Coils"/>
    </source>
</evidence>
<evidence type="ECO:0000313" key="4">
    <source>
        <dbReference type="Proteomes" id="UP001549920"/>
    </source>
</evidence>
<evidence type="ECO:0000256" key="2">
    <source>
        <dbReference type="SAM" id="MobiDB-lite"/>
    </source>
</evidence>
<feature type="coiled-coil region" evidence="1">
    <location>
        <begin position="806"/>
        <end position="862"/>
    </location>
</feature>
<feature type="compositionally biased region" description="Polar residues" evidence="2">
    <location>
        <begin position="1213"/>
        <end position="1235"/>
    </location>
</feature>
<feature type="compositionally biased region" description="Low complexity" evidence="2">
    <location>
        <begin position="1237"/>
        <end position="1250"/>
    </location>
</feature>
<feature type="compositionally biased region" description="Polar residues" evidence="2">
    <location>
        <begin position="951"/>
        <end position="962"/>
    </location>
</feature>
<feature type="compositionally biased region" description="Pro residues" evidence="2">
    <location>
        <begin position="493"/>
        <end position="510"/>
    </location>
</feature>
<feature type="compositionally biased region" description="Low complexity" evidence="2">
    <location>
        <begin position="1198"/>
        <end position="1212"/>
    </location>
</feature>
<evidence type="ECO:0000313" key="3">
    <source>
        <dbReference type="EMBL" id="KAL0893112.1"/>
    </source>
</evidence>
<dbReference type="InterPro" id="IPR026054">
    <property type="entry name" value="Nucleoporin"/>
</dbReference>
<comment type="caution">
    <text evidence="3">The sequence shown here is derived from an EMBL/GenBank/DDBJ whole genome shotgun (WGS) entry which is preliminary data.</text>
</comment>
<feature type="coiled-coil region" evidence="1">
    <location>
        <begin position="518"/>
        <end position="547"/>
    </location>
</feature>
<feature type="region of interest" description="Disordered" evidence="2">
    <location>
        <begin position="1162"/>
        <end position="1250"/>
    </location>
</feature>
<dbReference type="EMBL" id="JBEUOH010000006">
    <property type="protein sequence ID" value="KAL0893113.1"/>
    <property type="molecule type" value="Genomic_DNA"/>
</dbReference>
<feature type="region of interest" description="Disordered" evidence="2">
    <location>
        <begin position="477"/>
        <end position="512"/>
    </location>
</feature>
<evidence type="ECO:0008006" key="5">
    <source>
        <dbReference type="Google" id="ProtNLM"/>
    </source>
</evidence>
<keyword evidence="1" id="KW-0175">Coiled coil</keyword>
<feature type="compositionally biased region" description="Pro residues" evidence="2">
    <location>
        <begin position="421"/>
        <end position="436"/>
    </location>
</feature>
<feature type="region of interest" description="Disordered" evidence="2">
    <location>
        <begin position="1763"/>
        <end position="1791"/>
    </location>
</feature>
<dbReference type="Gene3D" id="2.130.10.10">
    <property type="entry name" value="YVTN repeat-like/Quinoprotein amine dehydrogenase"/>
    <property type="match status" value="1"/>
</dbReference>
<name>A0ABR3IA30_LOXSC</name>
<keyword evidence="4" id="KW-1185">Reference proteome</keyword>
<dbReference type="PANTHER" id="PTHR23193:SF46">
    <property type="entry name" value="NUCLEAR PORE COMPLEX PROTEIN NUP214"/>
    <property type="match status" value="1"/>
</dbReference>
<sequence length="1791" mass="188064">MEVQFGPNPVDEQNLIYKYQRKIKVFNTDDPLPNRGYNLVASSSKYGIVFVASPDGSLLAYSLSQLIDKTSEVPHLTVKLQEKPTHIAVSCDHELLAVTGGQLLCIYKVTDFQNQNVSPSLSLRCDVNPGTFVSAMQWNPCIPDSIVIVFYDGTLLACQASTSQVKKVQSKGRCLCWSPKGKQFVTGNSDGTLTQFKPDLTAAKSVPAPKLFEGAPVEALAIYWISTFQFAVVYKNATDNSRPAVTIVNTPKGGQPLCLNYEDVCYSMGSNRPWYYYLLGLAPWNLILSSSSNSMEIATISSADGANWVQWTLSDEARAELPLTDKKIENYPVGVWIDTAAIHQLPWGENDTLPHMPLLIVVSQSGLLAILNIINLNKQAPQLCTPPQQLTLPAAALTTDIPGVAQAPAQPAQPQLVIPQPVAPPASKPQPAPQYQPPQAVQATANAAQPATMFGAPSLGSFQQAGPAMAQAFSAVSLPPKPTEPKQPVEVKPAPPPQPSVPAVQKPPQPSAAETAQAQEAYAAAKAEQERLKAVKANQELKNMLVKEVNDFQMELYKFMVKTRDTQAKLQQDIDAINLNFPMQGMDAEQLRKECSLDELRGAIVQLKLELVRACAVVAEARTHAEAKDSHQWTQADPLTTKRVASIKKLAYYVQNQVDQAYKALDYKWNQMALKDPKNFKPGQRMIRPVLDDVYQPLVKQQEILCRQEAVLRTLKNTLKEVDSGPMFKSTSLLRSTPFKNKDPLSKLTKNILNMSIEPQTKPKEPLLSAQKLEALRDMLANHKTIKVKPVNVELRQQLAAMRISYEKSMQEKAAQMKEKEFLKAQAQLKDQQEIMMAQAQLKQQEMLRAEAQFKLQQQMKEEMMKHYIPPKQYAPPDIVKIEPKLEVTEQPAIAVPSFTPVANNTKPSPPAMNNVVRTLFTEKPEPAKPVEAPKPLPTQGLFASKPPNFSAPQQQTLSASPNTRSVLKDLLQNKQANAAAKNDANTFMGQKICSPVAFSFGSSTATAEAPTSEPPSYFTTKPPARVLDTKSIFSQAQGKHSQTNLNVKSSETGEEEGAANKTIELKKEDKPITNMFGSKSSLLSNLNKPTEPKAQEAPKEIKAPIKVILKAAEKAKENIPEKVAESVLQEPQKIEKKEPEVKTLGQQGFNLGSAPAATTIVTSTSEPQKPSEPKTETTPETPKVEEKAVAPTPTPVSPSASSLFASANASSPTTIKPQPLFGSTSPAATPTETVITPPSSAAESSETAEKPSVFASAAASSASSLFSTAVASQASKTTQSGSIFSTSKPSGVFASSPGSIFGSAATTTTSSVFGTSTAASVFGSEAKPSVFSTPTPSTAAFGATSTTQSVFASTPSVFAQATSTPSSVFASAAPGSIFGTATTQASVFGTSTSTTSVFGGASTTTQASVFATPATTAQSLFGTAATSQASVFGSPASTTQSVFGTGTATTQASVFGGSTQSVFGSTPSTQSSIFGSPSGQPSVFGSAPATQASVFGAAPATTAQSGGSLFGGTESNLFAAASISTTSAPSQSTGGSIFGGSPTGSVFGGGGTNVFGGKASFSQSNPTAASIFGGGAAFGQKQPQANNFWSGGASNTTSTGFGSGFGQQASTQASSIFGSSTGGSFSTPSPAGQAFGSPQQAPAFGATDNKPSVFGSPQQQSAPAFGGSPVFGSQPVFGQSSGFGSPTSGGFGGFGGFNKSPSSGFGAPAAFGGGATFGGAPAFGSTSPGKMFGGSPGPAFGSPTQSNATFESLATQNTLTFGNLAQQSGQQPAPAAPSFNASPAFTGWRG</sequence>
<dbReference type="EMBL" id="JBEUOH010000006">
    <property type="protein sequence ID" value="KAL0893112.1"/>
    <property type="molecule type" value="Genomic_DNA"/>
</dbReference>
<feature type="compositionally biased region" description="Low complexity" evidence="2">
    <location>
        <begin position="1079"/>
        <end position="1089"/>
    </location>
</feature>
<gene>
    <name evidence="3" type="ORF">ABMA27_014747</name>
</gene>